<dbReference type="EMBL" id="JARAKH010000021">
    <property type="protein sequence ID" value="KAK8393108.1"/>
    <property type="molecule type" value="Genomic_DNA"/>
</dbReference>
<dbReference type="GO" id="GO:0005739">
    <property type="term" value="C:mitochondrion"/>
    <property type="evidence" value="ECO:0007669"/>
    <property type="project" value="TreeGrafter"/>
</dbReference>
<dbReference type="Gene3D" id="3.40.50.12780">
    <property type="entry name" value="N-terminal domain of ligase-like"/>
    <property type="match status" value="1"/>
</dbReference>
<dbReference type="AlphaFoldDB" id="A0AAW0U197"/>
<dbReference type="InterPro" id="IPR025110">
    <property type="entry name" value="AMP-bd_C"/>
</dbReference>
<dbReference type="Gene3D" id="3.30.300.30">
    <property type="match status" value="1"/>
</dbReference>
<dbReference type="InterPro" id="IPR032387">
    <property type="entry name" value="ACAS_N"/>
</dbReference>
<evidence type="ECO:0000256" key="2">
    <source>
        <dbReference type="ARBA" id="ARBA00022598"/>
    </source>
</evidence>
<dbReference type="Pfam" id="PF16177">
    <property type="entry name" value="ACAS_N"/>
    <property type="match status" value="1"/>
</dbReference>
<comment type="catalytic activity">
    <reaction evidence="5">
        <text>acetate + ATP + CoA = acetyl-CoA + AMP + diphosphate</text>
        <dbReference type="Rhea" id="RHEA:23176"/>
        <dbReference type="ChEBI" id="CHEBI:30089"/>
        <dbReference type="ChEBI" id="CHEBI:30616"/>
        <dbReference type="ChEBI" id="CHEBI:33019"/>
        <dbReference type="ChEBI" id="CHEBI:57287"/>
        <dbReference type="ChEBI" id="CHEBI:57288"/>
        <dbReference type="ChEBI" id="CHEBI:456215"/>
        <dbReference type="EC" id="6.2.1.1"/>
    </reaction>
</comment>
<dbReference type="Pfam" id="PF13193">
    <property type="entry name" value="AMP-binding_C"/>
    <property type="match status" value="1"/>
</dbReference>
<name>A0AAW0U197_SCYPA</name>
<comment type="similarity">
    <text evidence="1 5">Belongs to the ATP-dependent AMP-binding enzyme family.</text>
</comment>
<evidence type="ECO:0000256" key="3">
    <source>
        <dbReference type="ARBA" id="ARBA00022741"/>
    </source>
</evidence>
<gene>
    <name evidence="9" type="ORF">O3P69_013267</name>
</gene>
<dbReference type="CDD" id="cd05966">
    <property type="entry name" value="ACS"/>
    <property type="match status" value="1"/>
</dbReference>
<dbReference type="NCBIfam" id="TIGR02188">
    <property type="entry name" value="Ac_CoA_lig_AcsA"/>
    <property type="match status" value="1"/>
</dbReference>
<keyword evidence="4 5" id="KW-0067">ATP-binding</keyword>
<dbReference type="InterPro" id="IPR000873">
    <property type="entry name" value="AMP-dep_synth/lig_dom"/>
</dbReference>
<evidence type="ECO:0000259" key="8">
    <source>
        <dbReference type="Pfam" id="PF16177"/>
    </source>
</evidence>
<evidence type="ECO:0000259" key="6">
    <source>
        <dbReference type="Pfam" id="PF00501"/>
    </source>
</evidence>
<dbReference type="InterPro" id="IPR045851">
    <property type="entry name" value="AMP-bd_C_sf"/>
</dbReference>
<dbReference type="GO" id="GO:0005524">
    <property type="term" value="F:ATP binding"/>
    <property type="evidence" value="ECO:0007669"/>
    <property type="project" value="UniProtKB-UniRule"/>
</dbReference>
<dbReference type="GO" id="GO:0003987">
    <property type="term" value="F:acetate-CoA ligase activity"/>
    <property type="evidence" value="ECO:0007669"/>
    <property type="project" value="UniProtKB-UniRule"/>
</dbReference>
<feature type="domain" description="AMP-dependent synthetase/ligase" evidence="6">
    <location>
        <begin position="151"/>
        <end position="537"/>
    </location>
</feature>
<feature type="domain" description="Acetyl-coenzyme A synthetase N-terminal" evidence="8">
    <location>
        <begin position="95"/>
        <end position="149"/>
    </location>
</feature>
<dbReference type="PANTHER" id="PTHR24095">
    <property type="entry name" value="ACETYL-COENZYME A SYNTHETASE"/>
    <property type="match status" value="1"/>
</dbReference>
<dbReference type="PROSITE" id="PS00455">
    <property type="entry name" value="AMP_BINDING"/>
    <property type="match status" value="1"/>
</dbReference>
<dbReference type="Proteomes" id="UP001487740">
    <property type="component" value="Unassembled WGS sequence"/>
</dbReference>
<proteinExistence type="inferred from homology"/>
<keyword evidence="3 5" id="KW-0547">Nucleotide-binding</keyword>
<dbReference type="GO" id="GO:0019427">
    <property type="term" value="P:acetyl-CoA biosynthetic process from acetate"/>
    <property type="evidence" value="ECO:0007669"/>
    <property type="project" value="InterPro"/>
</dbReference>
<dbReference type="FunFam" id="3.40.50.12780:FF:000001">
    <property type="entry name" value="Acetyl-coenzyme A synthetase"/>
    <property type="match status" value="1"/>
</dbReference>
<dbReference type="GO" id="GO:0016208">
    <property type="term" value="F:AMP binding"/>
    <property type="evidence" value="ECO:0007669"/>
    <property type="project" value="InterPro"/>
</dbReference>
<keyword evidence="10" id="KW-1185">Reference proteome</keyword>
<dbReference type="SUPFAM" id="SSF56801">
    <property type="entry name" value="Acetyl-CoA synthetase-like"/>
    <property type="match status" value="1"/>
</dbReference>
<protein>
    <recommendedName>
        <fullName evidence="5">Acetyl-coenzyme A synthetase</fullName>
        <ecNumber evidence="5">6.2.1.1</ecNumber>
    </recommendedName>
</protein>
<dbReference type="InterPro" id="IPR042099">
    <property type="entry name" value="ANL_N_sf"/>
</dbReference>
<accession>A0AAW0U197</accession>
<keyword evidence="2 5" id="KW-0436">Ligase</keyword>
<dbReference type="InterPro" id="IPR020845">
    <property type="entry name" value="AMP-binding_CS"/>
</dbReference>
<dbReference type="InterPro" id="IPR011904">
    <property type="entry name" value="Ac_CoA_lig"/>
</dbReference>
<organism evidence="9 10">
    <name type="scientific">Scylla paramamosain</name>
    <name type="common">Mud crab</name>
    <dbReference type="NCBI Taxonomy" id="85552"/>
    <lineage>
        <taxon>Eukaryota</taxon>
        <taxon>Metazoa</taxon>
        <taxon>Ecdysozoa</taxon>
        <taxon>Arthropoda</taxon>
        <taxon>Crustacea</taxon>
        <taxon>Multicrustacea</taxon>
        <taxon>Malacostraca</taxon>
        <taxon>Eumalacostraca</taxon>
        <taxon>Eucarida</taxon>
        <taxon>Decapoda</taxon>
        <taxon>Pleocyemata</taxon>
        <taxon>Brachyura</taxon>
        <taxon>Eubrachyura</taxon>
        <taxon>Portunoidea</taxon>
        <taxon>Portunidae</taxon>
        <taxon>Portuninae</taxon>
        <taxon>Scylla</taxon>
    </lineage>
</organism>
<evidence type="ECO:0000256" key="1">
    <source>
        <dbReference type="ARBA" id="ARBA00006432"/>
    </source>
</evidence>
<dbReference type="EC" id="6.2.1.1" evidence="5"/>
<evidence type="ECO:0000313" key="10">
    <source>
        <dbReference type="Proteomes" id="UP001487740"/>
    </source>
</evidence>
<feature type="domain" description="AMP-binding enzyme C-terminal" evidence="7">
    <location>
        <begin position="599"/>
        <end position="678"/>
    </location>
</feature>
<comment type="caution">
    <text evidence="9">The sequence shown here is derived from an EMBL/GenBank/DDBJ whole genome shotgun (WGS) entry which is preliminary data.</text>
</comment>
<evidence type="ECO:0000256" key="5">
    <source>
        <dbReference type="RuleBase" id="RU361147"/>
    </source>
</evidence>
<dbReference type="PANTHER" id="PTHR24095:SF14">
    <property type="entry name" value="ACETYL-COENZYME A SYNTHETASE 1"/>
    <property type="match status" value="1"/>
</dbReference>
<evidence type="ECO:0000256" key="4">
    <source>
        <dbReference type="ARBA" id="ARBA00022840"/>
    </source>
</evidence>
<evidence type="ECO:0000313" key="9">
    <source>
        <dbReference type="EMBL" id="KAK8393108.1"/>
    </source>
</evidence>
<dbReference type="NCBIfam" id="NF001208">
    <property type="entry name" value="PRK00174.1"/>
    <property type="match status" value="1"/>
</dbReference>
<reference evidence="9 10" key="1">
    <citation type="submission" date="2023-03" db="EMBL/GenBank/DDBJ databases">
        <title>High-quality genome of Scylla paramamosain provides insights in environmental adaptation.</title>
        <authorList>
            <person name="Zhang L."/>
        </authorList>
    </citation>
    <scope>NUCLEOTIDE SEQUENCE [LARGE SCALE GENOMIC DNA]</scope>
    <source>
        <strain evidence="9">LZ_2023a</strain>
        <tissue evidence="9">Muscle</tissue>
    </source>
</reference>
<sequence length="718" mass="79009">MPATRGVCQWSVVVPWRGSTELRLALLRRKSCHPHPPLCCASSPEGSVSKAPGPLRSSLRATSVSKSDVIPAGDITSTPIPEITDVFPELHTHEHIHQFSLDHPEEFWGQLARSRLEWQREFKTVTAHEPEKAIFRWFPDGQLNVSVNCVDRHARHHPDRVALLWEKDEPGQQEPITYRQLKDEMCRLANVLRASGVGKGDRVALYLPVSPLAVASMLACARIGAVHSVVFAGFSAEALASRIQDAGAETVITTDQAVRGGKVIQLKQVVDAAVAKCPSVRQVFVGTRTESQVKMGPKDIALDKALSCEGTECEPAVQDAEDLLFLLYTSGSTGSPKGVAHTSAGYLLYAATTHKHVFDYRDGDVFGCVADVGWITGHSYVVYGPLANGATTVLFESTPTYPNPGRYWETVARLGITHFYCAPTALRLLLRYEDDWVKRYDRSTLRVLGSVGEPLNHEAWHWFNDLVGEKRCTLVDTWWQTETGGIMISPRPSAPGAPVLPALPMRPMFGVKPVLCEPNGGVVEGMGVDGALCVGSVWPGIARTIYGDHKRYVDTYFSPYKGYYFSGDGAHRDQDGYYHITGRMDDVINVTGHRLGTAEVEDAMMEHPDVAEVAVVGFPHEVKGEGVFAFMILKDHTHESTEEIKNDLRKLVRSKIAGYAVPETFLICPGLPKTRSGKIMRRILRKVAANKPGELGDISTLADPTIVQSIIDAYNENR</sequence>
<dbReference type="Pfam" id="PF00501">
    <property type="entry name" value="AMP-binding"/>
    <property type="match status" value="1"/>
</dbReference>
<evidence type="ECO:0000259" key="7">
    <source>
        <dbReference type="Pfam" id="PF13193"/>
    </source>
</evidence>